<evidence type="ECO:0000256" key="6">
    <source>
        <dbReference type="ARBA" id="ARBA00023235"/>
    </source>
</evidence>
<dbReference type="InterPro" id="IPR001250">
    <property type="entry name" value="Man6P_Isoase-1"/>
</dbReference>
<dbReference type="InterPro" id="IPR046457">
    <property type="entry name" value="PMI_typeI_cat"/>
</dbReference>
<dbReference type="InterPro" id="IPR016305">
    <property type="entry name" value="Mannose-6-P_Isomerase"/>
</dbReference>
<evidence type="ECO:0000259" key="11">
    <source>
        <dbReference type="Pfam" id="PF20511"/>
    </source>
</evidence>
<evidence type="ECO:0000313" key="14">
    <source>
        <dbReference type="Proteomes" id="UP000007962"/>
    </source>
</evidence>
<comment type="similarity">
    <text evidence="2">Belongs to the mannose-6-phosphate isomerase type 1 family.</text>
</comment>
<evidence type="ECO:0000256" key="8">
    <source>
        <dbReference type="ARBA" id="ARBA00030762"/>
    </source>
</evidence>
<feature type="binding site" evidence="10">
    <location>
        <position position="264"/>
    </location>
    <ligand>
        <name>Zn(2+)</name>
        <dbReference type="ChEBI" id="CHEBI:29105"/>
    </ligand>
</feature>
<comment type="cofactor">
    <cofactor evidence="10">
        <name>Zn(2+)</name>
        <dbReference type="ChEBI" id="CHEBI:29105"/>
    </cofactor>
    <text evidence="10">Binds 1 zinc ion per subunit.</text>
</comment>
<dbReference type="Proteomes" id="UP000007962">
    <property type="component" value="Chromosome"/>
</dbReference>
<dbReference type="NCBIfam" id="TIGR00218">
    <property type="entry name" value="manA"/>
    <property type="match status" value="1"/>
</dbReference>
<reference evidence="13 14" key="1">
    <citation type="journal article" date="2009" name="Stand. Genomic Sci.">
        <title>Complete genome sequence of Beutenbergia cavernae type strain (HKI 0122).</title>
        <authorList>
            <person name="Land M."/>
            <person name="Pukall R."/>
            <person name="Abt B."/>
            <person name="Goker M."/>
            <person name="Rohde M."/>
            <person name="Glavina Del Rio T."/>
            <person name="Tice H."/>
            <person name="Copeland A."/>
            <person name="Cheng J.F."/>
            <person name="Lucas S."/>
            <person name="Chen F."/>
            <person name="Nolan M."/>
            <person name="Bruce D."/>
            <person name="Goodwin L."/>
            <person name="Pitluck S."/>
            <person name="Ivanova N."/>
            <person name="Mavromatis K."/>
            <person name="Ovchinnikova G."/>
            <person name="Pati A."/>
            <person name="Chen A."/>
            <person name="Palaniappan K."/>
            <person name="Hauser L."/>
            <person name="Chang Y.J."/>
            <person name="Jefferies C.C."/>
            <person name="Saunders E."/>
            <person name="Brettin T."/>
            <person name="Detter J.C."/>
            <person name="Han C."/>
            <person name="Chain P."/>
            <person name="Bristow J."/>
            <person name="Eisen J.A."/>
            <person name="Markowitz V."/>
            <person name="Hugenholtz P."/>
            <person name="Kyrpides N.C."/>
            <person name="Klenk H.P."/>
            <person name="Lapidus A."/>
        </authorList>
    </citation>
    <scope>NUCLEOTIDE SEQUENCE [LARGE SCALE GENOMIC DNA]</scope>
    <source>
        <strain evidence="14">ATCC BAA-8 / DSM 12333 / NBRC 16432</strain>
    </source>
</reference>
<proteinExistence type="inferred from homology"/>
<evidence type="ECO:0000256" key="3">
    <source>
        <dbReference type="ARBA" id="ARBA00011956"/>
    </source>
</evidence>
<dbReference type="KEGG" id="bcv:Bcav_1172"/>
<dbReference type="RefSeq" id="WP_015881672.1">
    <property type="nucleotide sequence ID" value="NC_012669.1"/>
</dbReference>
<dbReference type="AlphaFoldDB" id="C5C128"/>
<dbReference type="InterPro" id="IPR049071">
    <property type="entry name" value="MPI_cupin_dom"/>
</dbReference>
<dbReference type="Pfam" id="PF20511">
    <property type="entry name" value="PMI_typeI_cat"/>
    <property type="match status" value="1"/>
</dbReference>
<organism evidence="13 14">
    <name type="scientific">Beutenbergia cavernae (strain ATCC BAA-8 / DSM 12333 / CCUG 43141 / JCM 11478 / NBRC 16432 / NCIMB 13614 / HKI 0122)</name>
    <dbReference type="NCBI Taxonomy" id="471853"/>
    <lineage>
        <taxon>Bacteria</taxon>
        <taxon>Bacillati</taxon>
        <taxon>Actinomycetota</taxon>
        <taxon>Actinomycetes</taxon>
        <taxon>Micrococcales</taxon>
        <taxon>Beutenbergiaceae</taxon>
        <taxon>Beutenbergia</taxon>
    </lineage>
</organism>
<dbReference type="PRINTS" id="PR00714">
    <property type="entry name" value="MAN6PISMRASE"/>
</dbReference>
<evidence type="ECO:0000256" key="7">
    <source>
        <dbReference type="ARBA" id="ARBA00029741"/>
    </source>
</evidence>
<evidence type="ECO:0000313" key="13">
    <source>
        <dbReference type="EMBL" id="ACQ79432.1"/>
    </source>
</evidence>
<feature type="binding site" evidence="10">
    <location>
        <position position="100"/>
    </location>
    <ligand>
        <name>Zn(2+)</name>
        <dbReference type="ChEBI" id="CHEBI:29105"/>
    </ligand>
</feature>
<feature type="domain" description="Phosphomannose isomerase type I catalytic" evidence="11">
    <location>
        <begin position="9"/>
        <end position="150"/>
    </location>
</feature>
<dbReference type="InterPro" id="IPR011051">
    <property type="entry name" value="RmlC_Cupin_sf"/>
</dbReference>
<dbReference type="GO" id="GO:0009298">
    <property type="term" value="P:GDP-mannose biosynthetic process"/>
    <property type="evidence" value="ECO:0007669"/>
    <property type="project" value="InterPro"/>
</dbReference>
<dbReference type="GO" id="GO:0005975">
    <property type="term" value="P:carbohydrate metabolic process"/>
    <property type="evidence" value="ECO:0007669"/>
    <property type="project" value="InterPro"/>
</dbReference>
<evidence type="ECO:0000259" key="12">
    <source>
        <dbReference type="Pfam" id="PF21621"/>
    </source>
</evidence>
<keyword evidence="5 10" id="KW-0862">Zinc</keyword>
<dbReference type="Gene3D" id="2.60.120.10">
    <property type="entry name" value="Jelly Rolls"/>
    <property type="match status" value="2"/>
</dbReference>
<accession>C5C128</accession>
<dbReference type="Gene3D" id="1.10.441.10">
    <property type="entry name" value="Phosphomannose Isomerase, domain 2"/>
    <property type="match status" value="1"/>
</dbReference>
<dbReference type="Pfam" id="PF21621">
    <property type="entry name" value="MPI_cupin_dom"/>
    <property type="match status" value="1"/>
</dbReference>
<keyword evidence="14" id="KW-1185">Reference proteome</keyword>
<dbReference type="GO" id="GO:0008270">
    <property type="term" value="F:zinc ion binding"/>
    <property type="evidence" value="ECO:0007669"/>
    <property type="project" value="InterPro"/>
</dbReference>
<dbReference type="EMBL" id="CP001618">
    <property type="protein sequence ID" value="ACQ79432.1"/>
    <property type="molecule type" value="Genomic_DNA"/>
</dbReference>
<evidence type="ECO:0000256" key="10">
    <source>
        <dbReference type="PIRSR" id="PIRSR001480-2"/>
    </source>
</evidence>
<dbReference type="PIRSF" id="PIRSF001480">
    <property type="entry name" value="Mannose-6-phosphate_isomerase"/>
    <property type="match status" value="1"/>
</dbReference>
<protein>
    <recommendedName>
        <fullName evidence="3">mannose-6-phosphate isomerase</fullName>
        <ecNumber evidence="3">5.3.1.8</ecNumber>
    </recommendedName>
    <alternativeName>
        <fullName evidence="7">Phosphohexomutase</fullName>
    </alternativeName>
    <alternativeName>
        <fullName evidence="8">Phosphomannose isomerase</fullName>
    </alternativeName>
</protein>
<dbReference type="eggNOG" id="COG1482">
    <property type="taxonomic scope" value="Bacteria"/>
</dbReference>
<evidence type="ECO:0000256" key="4">
    <source>
        <dbReference type="ARBA" id="ARBA00022723"/>
    </source>
</evidence>
<name>C5C128_BEUC1</name>
<dbReference type="InterPro" id="IPR014710">
    <property type="entry name" value="RmlC-like_jellyroll"/>
</dbReference>
<dbReference type="GO" id="GO:0004476">
    <property type="term" value="F:mannose-6-phosphate isomerase activity"/>
    <property type="evidence" value="ECO:0007669"/>
    <property type="project" value="UniProtKB-EC"/>
</dbReference>
<sequence length="399" mass="40831">MGTTTLHLLRPALQDYAWGSSTAIPDFLGEAPGPGPVAEAWFGAHPSAPAPLTAGGTLEGLIADDPVGTLGADVVARFGERLPFLLKLIAPAAPLSLQVHPSPAQAAAGYAAEEAAGIGLDDPARTYRDEQHKPELVYALTTFEALSGFRAPRRAAEILRGLDAPLATRLAALLGADPTSAGVRAAFTALLTSRDVTPAAVADVARACARRAEGGTSPSVRSDAIVAQLYEANPGDPGVVAALLLNPVTLRPGEAMYVPAGAVHAYLSGFAVEVMASSDNVVRAGLTPKHVDVAELLRIVDCVAAPPIRLAPEHALAHTETYYAPVDDFELTVVRAAGRTSLAVPGAGPRVLLVVDGEADLAAAGTEVAVQRGSAAFVPAVTGDVHVRGEALLLQASVP</sequence>
<dbReference type="InterPro" id="IPR018050">
    <property type="entry name" value="Pmannose_isomerase-type1_CS"/>
</dbReference>
<dbReference type="PANTHER" id="PTHR10309">
    <property type="entry name" value="MANNOSE-6-PHOSPHATE ISOMERASE"/>
    <property type="match status" value="1"/>
</dbReference>
<dbReference type="SUPFAM" id="SSF51182">
    <property type="entry name" value="RmlC-like cupins"/>
    <property type="match status" value="1"/>
</dbReference>
<dbReference type="PROSITE" id="PS00966">
    <property type="entry name" value="PMI_I_2"/>
    <property type="match status" value="1"/>
</dbReference>
<feature type="binding site" evidence="10">
    <location>
        <position position="135"/>
    </location>
    <ligand>
        <name>Zn(2+)</name>
        <dbReference type="ChEBI" id="CHEBI:29105"/>
    </ligand>
</feature>
<comment type="catalytic activity">
    <reaction evidence="1">
        <text>D-mannose 6-phosphate = D-fructose 6-phosphate</text>
        <dbReference type="Rhea" id="RHEA:12356"/>
        <dbReference type="ChEBI" id="CHEBI:58735"/>
        <dbReference type="ChEBI" id="CHEBI:61527"/>
        <dbReference type="EC" id="5.3.1.8"/>
    </reaction>
</comment>
<feature type="active site" evidence="9">
    <location>
        <position position="283"/>
    </location>
</feature>
<feature type="domain" description="Mannose-6-phosphate isomerase cupin" evidence="12">
    <location>
        <begin position="320"/>
        <end position="393"/>
    </location>
</feature>
<dbReference type="STRING" id="471853.Bcav_1172"/>
<keyword evidence="4 10" id="KW-0479">Metal-binding</keyword>
<dbReference type="CDD" id="cd07011">
    <property type="entry name" value="cupin_PMI_type_I_N"/>
    <property type="match status" value="1"/>
</dbReference>
<evidence type="ECO:0000256" key="1">
    <source>
        <dbReference type="ARBA" id="ARBA00000757"/>
    </source>
</evidence>
<feature type="binding site" evidence="10">
    <location>
        <position position="98"/>
    </location>
    <ligand>
        <name>Zn(2+)</name>
        <dbReference type="ChEBI" id="CHEBI:29105"/>
    </ligand>
</feature>
<dbReference type="PANTHER" id="PTHR10309:SF0">
    <property type="entry name" value="MANNOSE-6-PHOSPHATE ISOMERASE"/>
    <property type="match status" value="1"/>
</dbReference>
<keyword evidence="6 13" id="KW-0413">Isomerase</keyword>
<evidence type="ECO:0000256" key="9">
    <source>
        <dbReference type="PIRSR" id="PIRSR001480-1"/>
    </source>
</evidence>
<dbReference type="EC" id="5.3.1.8" evidence="3"/>
<evidence type="ECO:0000256" key="2">
    <source>
        <dbReference type="ARBA" id="ARBA00010772"/>
    </source>
</evidence>
<dbReference type="HOGENOM" id="CLU_026967_1_1_11"/>
<gene>
    <name evidence="13" type="ordered locus">Bcav_1172</name>
</gene>
<evidence type="ECO:0000256" key="5">
    <source>
        <dbReference type="ARBA" id="ARBA00022833"/>
    </source>
</evidence>
<dbReference type="GO" id="GO:0005829">
    <property type="term" value="C:cytosol"/>
    <property type="evidence" value="ECO:0007669"/>
    <property type="project" value="TreeGrafter"/>
</dbReference>